<dbReference type="GO" id="GO:0005856">
    <property type="term" value="C:cytoskeleton"/>
    <property type="evidence" value="ECO:0007669"/>
    <property type="project" value="TreeGrafter"/>
</dbReference>
<feature type="transmembrane region" description="Helical" evidence="1">
    <location>
        <begin position="226"/>
        <end position="251"/>
    </location>
</feature>
<sequence>MLKYITKPTRKGVADALLILALIGSVISVILVFIVFIAGTTIIRGDPDHLLWRPLALVSFDGVISNNDTSRFLVRLHWYASSFGWEHPTAPRGLPKAGITSSGLRYHSTIVNDLHQIASTLRLPEDTWNCPKPGPYEDPCGNIFFEAWRSFLASGGLPIPSWNVWINIVAALLLGTMDIFREWIIPNRPHWMKCRCIIGKRWCPLPKGSKEEIEQFDDYVWDKVRLAYWALSAGFFGIAAGHTCLNSVFFVRYLSYFEERLPDGISMHGRRRLASEILLWVAFGIKTFGALCMAVRWKLSRRPSGWMDGQNLGRIDRAKPNGTDGAKALRQLISKQPSRSISTSAAKSLLITPSTQLTAKSLTTFNSSTPRSASFATSAEATAEPVNTNFAAVSTGGIPYPGIPNIEDPYKKRQWQLEHMAGAFRVFARMGFTEGAAGHISVRDPVDRNTFWINPMGVHFGMLKASDMVHINEDGQVIGGNRVAVNAAGFTIHSAIHKARPDVDAACHAHSKYGKAWSTFGKPLDMISQDACIFYKDHSVYSDFGGVVFEDDEGARIAQALGPKNRSVILQNHGLLTAGGTVDEAAYLFSLMERTCEVQLLVESTGLPRNTISDEAAEYTYRYNADPNTLYTEFQPDFEYEVWKSNGELQSGVN</sequence>
<dbReference type="InterPro" id="IPR036409">
    <property type="entry name" value="Aldolase_II/adducin_N_sf"/>
</dbReference>
<dbReference type="SMART" id="SM01007">
    <property type="entry name" value="Aldolase_II"/>
    <property type="match status" value="1"/>
</dbReference>
<dbReference type="NCBIfam" id="NF004855">
    <property type="entry name" value="PRK06208.1"/>
    <property type="match status" value="1"/>
</dbReference>
<protein>
    <recommendedName>
        <fullName evidence="2">Class II aldolase/adducin N-terminal domain-containing protein</fullName>
    </recommendedName>
</protein>
<evidence type="ECO:0000313" key="4">
    <source>
        <dbReference type="EMBL" id="VIO58013.1"/>
    </source>
</evidence>
<dbReference type="PANTHER" id="PTHR10672:SF25">
    <property type="entry name" value="MEIOTICALLY UP-REGULATED GENE 14 PROTEIN"/>
    <property type="match status" value="1"/>
</dbReference>
<feature type="transmembrane region" description="Helical" evidence="1">
    <location>
        <begin position="162"/>
        <end position="180"/>
    </location>
</feature>
<evidence type="ECO:0000256" key="1">
    <source>
        <dbReference type="SAM" id="Phobius"/>
    </source>
</evidence>
<dbReference type="Gene3D" id="3.40.225.10">
    <property type="entry name" value="Class II aldolase/adducin N-terminal domain"/>
    <property type="match status" value="1"/>
</dbReference>
<keyword evidence="1" id="KW-0812">Transmembrane</keyword>
<reference evidence="4" key="1">
    <citation type="submission" date="2019-04" db="EMBL/GenBank/DDBJ databases">
        <authorList>
            <person name="Melise S."/>
            <person name="Noan J."/>
            <person name="Okalmin O."/>
        </authorList>
    </citation>
    <scope>NUCLEOTIDE SEQUENCE</scope>
    <source>
        <strain evidence="4">FN9</strain>
    </source>
</reference>
<feature type="transmembrane region" description="Helical" evidence="1">
    <location>
        <begin position="277"/>
        <end position="297"/>
    </location>
</feature>
<dbReference type="PANTHER" id="PTHR10672">
    <property type="entry name" value="ADDUCIN"/>
    <property type="match status" value="1"/>
</dbReference>
<reference evidence="3" key="2">
    <citation type="submission" date="2021-03" db="EMBL/GenBank/DDBJ databases">
        <authorList>
            <person name="Alouane T."/>
            <person name="Langin T."/>
            <person name="Bonhomme L."/>
        </authorList>
    </citation>
    <scope>NUCLEOTIDE SEQUENCE</scope>
    <source>
        <strain evidence="3">MDC_Fg202</strain>
    </source>
</reference>
<dbReference type="InterPro" id="IPR001303">
    <property type="entry name" value="Aldolase_II/adducin_N"/>
</dbReference>
<dbReference type="InterPro" id="IPR051017">
    <property type="entry name" value="Aldolase-II_Adducin_sf"/>
</dbReference>
<keyword evidence="1" id="KW-1133">Transmembrane helix</keyword>
<gene>
    <name evidence="4" type="ORF">FUG_LOCUS258129</name>
    <name evidence="3" type="ORF">MDCFG202_LOCUS496369</name>
</gene>
<dbReference type="GO" id="GO:0051015">
    <property type="term" value="F:actin filament binding"/>
    <property type="evidence" value="ECO:0007669"/>
    <property type="project" value="TreeGrafter"/>
</dbReference>
<proteinExistence type="predicted"/>
<evidence type="ECO:0000313" key="3">
    <source>
        <dbReference type="EMBL" id="CAG2005210.1"/>
    </source>
</evidence>
<accession>A0A4E9DX51</accession>
<dbReference type="SUPFAM" id="SSF53639">
    <property type="entry name" value="AraD/HMP-PK domain-like"/>
    <property type="match status" value="1"/>
</dbReference>
<name>A0A4E9DX51_GIBZA</name>
<keyword evidence="1" id="KW-0472">Membrane</keyword>
<dbReference type="EMBL" id="CAJPIJ010000183">
    <property type="protein sequence ID" value="CAG2005210.1"/>
    <property type="molecule type" value="Genomic_DNA"/>
</dbReference>
<evidence type="ECO:0000259" key="2">
    <source>
        <dbReference type="SMART" id="SM01007"/>
    </source>
</evidence>
<dbReference type="Pfam" id="PF00596">
    <property type="entry name" value="Aldolase_II"/>
    <property type="match status" value="1"/>
</dbReference>
<feature type="domain" description="Class II aldolase/adducin N-terminal" evidence="2">
    <location>
        <begin position="418"/>
        <end position="600"/>
    </location>
</feature>
<organism evidence="4">
    <name type="scientific">Gibberella zeae</name>
    <name type="common">Wheat head blight fungus</name>
    <name type="synonym">Fusarium graminearum</name>
    <dbReference type="NCBI Taxonomy" id="5518"/>
    <lineage>
        <taxon>Eukaryota</taxon>
        <taxon>Fungi</taxon>
        <taxon>Dikarya</taxon>
        <taxon>Ascomycota</taxon>
        <taxon>Pezizomycotina</taxon>
        <taxon>Sordariomycetes</taxon>
        <taxon>Hypocreomycetidae</taxon>
        <taxon>Hypocreales</taxon>
        <taxon>Nectriaceae</taxon>
        <taxon>Fusarium</taxon>
    </lineage>
</organism>
<feature type="transmembrane region" description="Helical" evidence="1">
    <location>
        <begin position="12"/>
        <end position="43"/>
    </location>
</feature>
<dbReference type="EMBL" id="CAAKMV010000130">
    <property type="protein sequence ID" value="VIO58013.1"/>
    <property type="molecule type" value="Genomic_DNA"/>
</dbReference>
<dbReference type="FunFam" id="3.40.225.10:FF:000009">
    <property type="entry name" value="Class II aldolase/adducin N-terminal"/>
    <property type="match status" value="1"/>
</dbReference>
<dbReference type="Proteomes" id="UP000746612">
    <property type="component" value="Unassembled WGS sequence"/>
</dbReference>
<dbReference type="AlphaFoldDB" id="A0A4E9DX51"/>